<dbReference type="InterPro" id="IPR005669">
    <property type="entry name" value="Thiosulph/SO4-bd"/>
</dbReference>
<evidence type="ECO:0000256" key="1">
    <source>
        <dbReference type="ARBA" id="ARBA00004418"/>
    </source>
</evidence>
<gene>
    <name evidence="7" type="ORF">AL504_03505</name>
</gene>
<dbReference type="PANTHER" id="PTHR30368:SF1">
    <property type="entry name" value="THIOSULFATE-BINDING PROTEIN"/>
    <property type="match status" value="1"/>
</dbReference>
<dbReference type="NCBIfam" id="NF008106">
    <property type="entry name" value="PRK10852.1"/>
    <property type="match status" value="1"/>
</dbReference>
<dbReference type="CDD" id="cd01005">
    <property type="entry name" value="PBP2_CysP"/>
    <property type="match status" value="1"/>
</dbReference>
<comment type="subcellular location">
    <subcellularLocation>
        <location evidence="1">Periplasm</location>
    </subcellularLocation>
</comment>
<sequence length="338" mass="37015">MLKRLLASALTLTALAASAAQAQQAPQALLNTSYDIARELFAAINPKFQADWKARTGQDVSIEQSFAGTSRQAQSIIQGLKADVVTFNQVPDVDILAQNKLLAADWQKKFANNSSPYYSTIAFLVRKGNPKNIRTWDDLVRDDVKLVFPNPKTSGNARYSYLGAWLYANEKFKGDDAQTRAFVGKLLKNVESFPTGGRGATVAFAQNNQGDALLTFESEVNNIAKGDEFKAQGFEVVVPPVSVLAEFPVAVVDKVADEKGTRKVAEAYLQFQYSPAIQKLLTDFNYRVHDPEAVKAAASRFPAIRLINPQEVLGSWDQITKTHFAANGVLDQLLGAGR</sequence>
<dbReference type="NCBIfam" id="NF008022">
    <property type="entry name" value="PRK10752.1"/>
    <property type="match status" value="1"/>
</dbReference>
<dbReference type="Proteomes" id="UP000060602">
    <property type="component" value="Chromosome"/>
</dbReference>
<evidence type="ECO:0000313" key="7">
    <source>
        <dbReference type="EMBL" id="AMG35187.1"/>
    </source>
</evidence>
<dbReference type="Gene3D" id="3.40.190.10">
    <property type="entry name" value="Periplasmic binding protein-like II"/>
    <property type="match status" value="2"/>
</dbReference>
<accession>A0A0X8NVM0</accession>
<dbReference type="GO" id="GO:1902358">
    <property type="term" value="P:sulfate transmembrane transport"/>
    <property type="evidence" value="ECO:0007669"/>
    <property type="project" value="InterPro"/>
</dbReference>
<dbReference type="Pfam" id="PF13531">
    <property type="entry name" value="SBP_bac_11"/>
    <property type="match status" value="1"/>
</dbReference>
<proteinExistence type="inferred from homology"/>
<evidence type="ECO:0000256" key="2">
    <source>
        <dbReference type="ARBA" id="ARBA00006099"/>
    </source>
</evidence>
<dbReference type="GO" id="GO:0140104">
    <property type="term" value="F:molecular carrier activity"/>
    <property type="evidence" value="ECO:0007669"/>
    <property type="project" value="InterPro"/>
</dbReference>
<dbReference type="PROSITE" id="PS00757">
    <property type="entry name" value="PROK_SULFATE_BIND_2"/>
    <property type="match status" value="1"/>
</dbReference>
<feature type="signal peptide" evidence="6">
    <location>
        <begin position="1"/>
        <end position="22"/>
    </location>
</feature>
<protein>
    <submittedName>
        <fullName evidence="7">Sulfate ABC transporter substrate-binding protein</fullName>
    </submittedName>
</protein>
<evidence type="ECO:0000256" key="5">
    <source>
        <dbReference type="ARBA" id="ARBA00022764"/>
    </source>
</evidence>
<name>A0A0X8NVM0_ALCXX</name>
<dbReference type="InterPro" id="IPR034408">
    <property type="entry name" value="Sulphate/thiosulphate_BS"/>
</dbReference>
<dbReference type="GO" id="GO:0042597">
    <property type="term" value="C:periplasmic space"/>
    <property type="evidence" value="ECO:0007669"/>
    <property type="project" value="UniProtKB-SubCell"/>
</dbReference>
<comment type="similarity">
    <text evidence="2">Belongs to the prokaryotic sulfate-binding protein family.</text>
</comment>
<reference evidence="8" key="1">
    <citation type="submission" date="2015-12" db="EMBL/GenBank/DDBJ databases">
        <title>FDA dAtabase for Regulatory Grade micrObial Sequences (FDA-ARGOS): Supporting development and validation of Infectious Disease Dx tests.</title>
        <authorList>
            <person name="Case J."/>
            <person name="Tallon L."/>
            <person name="Sadzewicz L."/>
            <person name="Sengamalay N."/>
            <person name="Ott S."/>
            <person name="Godinez A."/>
            <person name="Nagaraj S."/>
            <person name="Nadendla S."/>
            <person name="Sichtig H."/>
        </authorList>
    </citation>
    <scope>NUCLEOTIDE SEQUENCE [LARGE SCALE GENOMIC DNA]</scope>
    <source>
        <strain evidence="8">FDAARGOS_147</strain>
    </source>
</reference>
<dbReference type="GO" id="GO:1901681">
    <property type="term" value="F:sulfur compound binding"/>
    <property type="evidence" value="ECO:0007669"/>
    <property type="project" value="InterPro"/>
</dbReference>
<dbReference type="EMBL" id="CP014060">
    <property type="protein sequence ID" value="AMG35187.1"/>
    <property type="molecule type" value="Genomic_DNA"/>
</dbReference>
<keyword evidence="5" id="KW-0574">Periplasm</keyword>
<keyword evidence="4 6" id="KW-0732">Signal</keyword>
<dbReference type="SUPFAM" id="SSF53850">
    <property type="entry name" value="Periplasmic binding protein-like II"/>
    <property type="match status" value="1"/>
</dbReference>
<evidence type="ECO:0000256" key="3">
    <source>
        <dbReference type="ARBA" id="ARBA00022448"/>
    </source>
</evidence>
<evidence type="ECO:0000256" key="4">
    <source>
        <dbReference type="ARBA" id="ARBA00022729"/>
    </source>
</evidence>
<evidence type="ECO:0000256" key="6">
    <source>
        <dbReference type="SAM" id="SignalP"/>
    </source>
</evidence>
<evidence type="ECO:0000313" key="8">
    <source>
        <dbReference type="Proteomes" id="UP000060602"/>
    </source>
</evidence>
<dbReference type="RefSeq" id="WP_061071196.1">
    <property type="nucleotide sequence ID" value="NZ_CP014060.2"/>
</dbReference>
<feature type="chain" id="PRO_5007068987" evidence="6">
    <location>
        <begin position="23"/>
        <end position="338"/>
    </location>
</feature>
<dbReference type="PANTHER" id="PTHR30368">
    <property type="entry name" value="SULFATE-BINDING PROTEIN"/>
    <property type="match status" value="1"/>
</dbReference>
<keyword evidence="3" id="KW-0813">Transport</keyword>
<dbReference type="NCBIfam" id="TIGR00971">
    <property type="entry name" value="3a0106s03"/>
    <property type="match status" value="1"/>
</dbReference>
<dbReference type="AlphaFoldDB" id="A0A0X8NVM0"/>
<organism evidence="7 8">
    <name type="scientific">Alcaligenes xylosoxydans xylosoxydans</name>
    <name type="common">Achromobacter xylosoxidans</name>
    <dbReference type="NCBI Taxonomy" id="85698"/>
    <lineage>
        <taxon>Bacteria</taxon>
        <taxon>Pseudomonadati</taxon>
        <taxon>Pseudomonadota</taxon>
        <taxon>Betaproteobacteria</taxon>
        <taxon>Burkholderiales</taxon>
        <taxon>Alcaligenaceae</taxon>
        <taxon>Achromobacter</taxon>
    </lineage>
</organism>